<feature type="region of interest" description="Disordered" evidence="6">
    <location>
        <begin position="1"/>
        <end position="85"/>
    </location>
</feature>
<dbReference type="SUPFAM" id="SSF52540">
    <property type="entry name" value="P-loop containing nucleoside triphosphate hydrolases"/>
    <property type="match status" value="1"/>
</dbReference>
<protein>
    <submittedName>
        <fullName evidence="8">Exopolysaccharide/PEP-CTERM locus tyrosine autokinase</fullName>
    </submittedName>
</protein>
<dbReference type="InterPro" id="IPR050445">
    <property type="entry name" value="Bact_polysacc_biosynth/exp"/>
</dbReference>
<dbReference type="AlphaFoldDB" id="A0A7X5UY72"/>
<evidence type="ECO:0000256" key="5">
    <source>
        <dbReference type="ARBA" id="ARBA00023137"/>
    </source>
</evidence>
<keyword evidence="1" id="KW-0808">Transferase</keyword>
<keyword evidence="4" id="KW-0067">ATP-binding</keyword>
<keyword evidence="9" id="KW-1185">Reference proteome</keyword>
<feature type="domain" description="AAA" evidence="7">
    <location>
        <begin position="186"/>
        <end position="346"/>
    </location>
</feature>
<dbReference type="InterPro" id="IPR027417">
    <property type="entry name" value="P-loop_NTPase"/>
</dbReference>
<evidence type="ECO:0000256" key="3">
    <source>
        <dbReference type="ARBA" id="ARBA00022777"/>
    </source>
</evidence>
<evidence type="ECO:0000256" key="4">
    <source>
        <dbReference type="ARBA" id="ARBA00022840"/>
    </source>
</evidence>
<dbReference type="RefSeq" id="WP_243857114.1">
    <property type="nucleotide sequence ID" value="NZ_JAASQV010000001.1"/>
</dbReference>
<dbReference type="Gene3D" id="3.40.50.300">
    <property type="entry name" value="P-loop containing nucleotide triphosphate hydrolases"/>
    <property type="match status" value="1"/>
</dbReference>
<dbReference type="InterPro" id="IPR005702">
    <property type="entry name" value="Wzc-like_C"/>
</dbReference>
<dbReference type="Pfam" id="PF13614">
    <property type="entry name" value="AAA_31"/>
    <property type="match status" value="1"/>
</dbReference>
<keyword evidence="3 8" id="KW-0418">Kinase</keyword>
<keyword evidence="2" id="KW-0547">Nucleotide-binding</keyword>
<dbReference type="PANTHER" id="PTHR32309:SF31">
    <property type="entry name" value="CAPSULAR EXOPOLYSACCHARIDE FAMILY"/>
    <property type="match status" value="1"/>
</dbReference>
<evidence type="ECO:0000313" key="9">
    <source>
        <dbReference type="Proteomes" id="UP000564677"/>
    </source>
</evidence>
<keyword evidence="5" id="KW-0829">Tyrosine-protein kinase</keyword>
<name>A0A7X5UY72_9SPHN</name>
<evidence type="ECO:0000259" key="7">
    <source>
        <dbReference type="Pfam" id="PF13614"/>
    </source>
</evidence>
<dbReference type="CDD" id="cd05387">
    <property type="entry name" value="BY-kinase"/>
    <property type="match status" value="1"/>
</dbReference>
<accession>A0A7X5UY72</accession>
<dbReference type="PANTHER" id="PTHR32309">
    <property type="entry name" value="TYROSINE-PROTEIN KINASE"/>
    <property type="match status" value="1"/>
</dbReference>
<gene>
    <name evidence="8" type="ORF">FHR20_000832</name>
</gene>
<organism evidence="8 9">
    <name type="scientific">Sphingomonas leidyi</name>
    <dbReference type="NCBI Taxonomy" id="68569"/>
    <lineage>
        <taxon>Bacteria</taxon>
        <taxon>Pseudomonadati</taxon>
        <taxon>Pseudomonadota</taxon>
        <taxon>Alphaproteobacteria</taxon>
        <taxon>Sphingomonadales</taxon>
        <taxon>Sphingomonadaceae</taxon>
        <taxon>Sphingomonas</taxon>
    </lineage>
</organism>
<dbReference type="EMBL" id="JAASQV010000001">
    <property type="protein sequence ID" value="NIJ63901.1"/>
    <property type="molecule type" value="Genomic_DNA"/>
</dbReference>
<evidence type="ECO:0000256" key="2">
    <source>
        <dbReference type="ARBA" id="ARBA00022741"/>
    </source>
</evidence>
<dbReference type="GO" id="GO:0016301">
    <property type="term" value="F:kinase activity"/>
    <property type="evidence" value="ECO:0007669"/>
    <property type="project" value="UniProtKB-KW"/>
</dbReference>
<comment type="caution">
    <text evidence="8">The sequence shown here is derived from an EMBL/GenBank/DDBJ whole genome shotgun (WGS) entry which is preliminary data.</text>
</comment>
<dbReference type="Proteomes" id="UP000564677">
    <property type="component" value="Unassembled WGS sequence"/>
</dbReference>
<evidence type="ECO:0000256" key="1">
    <source>
        <dbReference type="ARBA" id="ARBA00022679"/>
    </source>
</evidence>
<dbReference type="InterPro" id="IPR025669">
    <property type="entry name" value="AAA_dom"/>
</dbReference>
<evidence type="ECO:0000256" key="6">
    <source>
        <dbReference type="SAM" id="MobiDB-lite"/>
    </source>
</evidence>
<sequence length="379" mass="40149">MNDQTPRRLKGSLLERAASSFHYAPPPIEAPEETPAPPPVRKRAMAPAAQPAVVAPPPVPQPPVPQPEAQVEPAPVPPAPEPARVQQVPEPIIEPEPEPEPAPEPVQPALARGIPAEPEPQIATARPAGRRTASLDRDVLERGGMLMPGAAITPLAEEFRMVKRQLLLTARAVAAKDTAKAADRARMILVCSAQPGEGKTFCAINLALSMATEKDVEVLLVDADFPKPDVLPRLGLPDGPGLLDVLAGSVASVEDCIIDTDVPQLSVLPAGARSISDTELLASDRARALLDGLAEANPRRIVIFDSPPALAASPASVLALHVGQVMLVVRADRTSEGDLRQAVNTLDACEHIQLVLNSVSFQPGGRRFGSYYEYGEEGR</sequence>
<proteinExistence type="predicted"/>
<evidence type="ECO:0000313" key="8">
    <source>
        <dbReference type="EMBL" id="NIJ63901.1"/>
    </source>
</evidence>
<feature type="compositionally biased region" description="Pro residues" evidence="6">
    <location>
        <begin position="54"/>
        <end position="66"/>
    </location>
</feature>
<reference evidence="8 9" key="1">
    <citation type="submission" date="2020-03" db="EMBL/GenBank/DDBJ databases">
        <title>Genomic Encyclopedia of Type Strains, Phase IV (KMG-IV): sequencing the most valuable type-strain genomes for metagenomic binning, comparative biology and taxonomic classification.</title>
        <authorList>
            <person name="Goeker M."/>
        </authorList>
    </citation>
    <scope>NUCLEOTIDE SEQUENCE [LARGE SCALE GENOMIC DNA]</scope>
    <source>
        <strain evidence="8 9">DSM 4733</strain>
    </source>
</reference>
<feature type="compositionally biased region" description="Pro residues" evidence="6">
    <location>
        <begin position="24"/>
        <end position="39"/>
    </location>
</feature>